<dbReference type="EMBL" id="CAMXCT020000064">
    <property type="protein sequence ID" value="CAL1126661.1"/>
    <property type="molecule type" value="Genomic_DNA"/>
</dbReference>
<comment type="caution">
    <text evidence="2">The sequence shown here is derived from an EMBL/GenBank/DDBJ whole genome shotgun (WGS) entry which is preliminary data.</text>
</comment>
<evidence type="ECO:0000313" key="3">
    <source>
        <dbReference type="EMBL" id="CAL1126661.1"/>
    </source>
</evidence>
<evidence type="ECO:0000313" key="2">
    <source>
        <dbReference type="EMBL" id="CAI3973286.1"/>
    </source>
</evidence>
<name>A0A9P1BKG2_9DINO</name>
<keyword evidence="5" id="KW-1185">Reference proteome</keyword>
<reference evidence="2" key="1">
    <citation type="submission" date="2022-10" db="EMBL/GenBank/DDBJ databases">
        <authorList>
            <person name="Chen Y."/>
            <person name="Dougan E. K."/>
            <person name="Chan C."/>
            <person name="Rhodes N."/>
            <person name="Thang M."/>
        </authorList>
    </citation>
    <scope>NUCLEOTIDE SEQUENCE</scope>
</reference>
<dbReference type="OrthoDB" id="10668947at2759"/>
<feature type="region of interest" description="Disordered" evidence="1">
    <location>
        <begin position="247"/>
        <end position="275"/>
    </location>
</feature>
<feature type="compositionally biased region" description="Basic and acidic residues" evidence="1">
    <location>
        <begin position="197"/>
        <end position="221"/>
    </location>
</feature>
<dbReference type="EMBL" id="CAMXCT010000064">
    <property type="protein sequence ID" value="CAI3973286.1"/>
    <property type="molecule type" value="Genomic_DNA"/>
</dbReference>
<dbReference type="EMBL" id="CAMXCT030000064">
    <property type="protein sequence ID" value="CAL4760598.1"/>
    <property type="molecule type" value="Genomic_DNA"/>
</dbReference>
<evidence type="ECO:0000313" key="4">
    <source>
        <dbReference type="EMBL" id="CAL4760598.1"/>
    </source>
</evidence>
<evidence type="ECO:0000256" key="1">
    <source>
        <dbReference type="SAM" id="MobiDB-lite"/>
    </source>
</evidence>
<reference evidence="3" key="2">
    <citation type="submission" date="2024-04" db="EMBL/GenBank/DDBJ databases">
        <authorList>
            <person name="Chen Y."/>
            <person name="Shah S."/>
            <person name="Dougan E. K."/>
            <person name="Thang M."/>
            <person name="Chan C."/>
        </authorList>
    </citation>
    <scope>NUCLEOTIDE SEQUENCE [LARGE SCALE GENOMIC DNA]</scope>
</reference>
<proteinExistence type="predicted"/>
<feature type="region of interest" description="Disordered" evidence="1">
    <location>
        <begin position="197"/>
        <end position="228"/>
    </location>
</feature>
<accession>A0A9P1BKG2</accession>
<gene>
    <name evidence="2" type="ORF">C1SCF055_LOCUS1805</name>
</gene>
<sequence>MLPSEQAVDAADALKGADQVLSGDLWGNSRLFLPPRVLKARKRDPNHWAQPKNGWRPQLQPPEVVQPLALPAGAAKDLFVEAAKEKRLAGKRKPGEIADDVFADILAPLDADGEQWQGSQGLTLQVSDADDGMEYELLSPEESEAKTAIWDEVNQEIRPMLETLARRKKAQKQEELIQQQKEDERLEMEIQLEQVKMARREQARAKQRSDEERSKEAKGDLDDLFEAAEEQVAESLEMDFWKAHSASRSSAYLSSDRPGSTTSQGAFAEAEGRGSEAFEKRIAELFGPEDPRRKIRTKEIRRSRTLNRQLRANLDSVQAE</sequence>
<evidence type="ECO:0000313" key="5">
    <source>
        <dbReference type="Proteomes" id="UP001152797"/>
    </source>
</evidence>
<protein>
    <submittedName>
        <fullName evidence="4">Cytochrome P450 97B3, chloroplastic</fullName>
    </submittedName>
</protein>
<feature type="region of interest" description="Disordered" evidence="1">
    <location>
        <begin position="282"/>
        <end position="301"/>
    </location>
</feature>
<organism evidence="2">
    <name type="scientific">Cladocopium goreaui</name>
    <dbReference type="NCBI Taxonomy" id="2562237"/>
    <lineage>
        <taxon>Eukaryota</taxon>
        <taxon>Sar</taxon>
        <taxon>Alveolata</taxon>
        <taxon>Dinophyceae</taxon>
        <taxon>Suessiales</taxon>
        <taxon>Symbiodiniaceae</taxon>
        <taxon>Cladocopium</taxon>
    </lineage>
</organism>
<dbReference type="Proteomes" id="UP001152797">
    <property type="component" value="Unassembled WGS sequence"/>
</dbReference>
<dbReference type="AlphaFoldDB" id="A0A9P1BKG2"/>